<dbReference type="PROSITE" id="PS51318">
    <property type="entry name" value="TAT"/>
    <property type="match status" value="1"/>
</dbReference>
<feature type="region of interest" description="Disordered" evidence="1">
    <location>
        <begin position="173"/>
        <end position="212"/>
    </location>
</feature>
<comment type="caution">
    <text evidence="3">The sequence shown here is derived from an EMBL/GenBank/DDBJ whole genome shotgun (WGS) entry which is preliminary data.</text>
</comment>
<gene>
    <name evidence="3" type="ORF">E6C70_01285</name>
</gene>
<dbReference type="EMBL" id="SSSN01000002">
    <property type="protein sequence ID" value="THG36199.1"/>
    <property type="molecule type" value="Genomic_DNA"/>
</dbReference>
<feature type="signal peptide" evidence="2">
    <location>
        <begin position="1"/>
        <end position="32"/>
    </location>
</feature>
<evidence type="ECO:0000313" key="3">
    <source>
        <dbReference type="EMBL" id="THG36199.1"/>
    </source>
</evidence>
<dbReference type="InterPro" id="IPR006311">
    <property type="entry name" value="TAT_signal"/>
</dbReference>
<accession>A0A4S4FYP9</accession>
<proteinExistence type="predicted"/>
<evidence type="ECO:0000313" key="4">
    <source>
        <dbReference type="Proteomes" id="UP000307380"/>
    </source>
</evidence>
<dbReference type="AlphaFoldDB" id="A0A4S4FYP9"/>
<dbReference type="Proteomes" id="UP000307380">
    <property type="component" value="Unassembled WGS sequence"/>
</dbReference>
<organism evidence="3 4">
    <name type="scientific">Orlajensenia flava</name>
    <dbReference type="NCBI Taxonomy" id="2565934"/>
    <lineage>
        <taxon>Bacteria</taxon>
        <taxon>Bacillati</taxon>
        <taxon>Actinomycetota</taxon>
        <taxon>Actinomycetes</taxon>
        <taxon>Micrococcales</taxon>
        <taxon>Microbacteriaceae</taxon>
        <taxon>Orlajensenia</taxon>
    </lineage>
</organism>
<feature type="compositionally biased region" description="Low complexity" evidence="1">
    <location>
        <begin position="173"/>
        <end position="204"/>
    </location>
</feature>
<keyword evidence="2" id="KW-0732">Signal</keyword>
<protein>
    <submittedName>
        <fullName evidence="3">Uncharacterized protein</fullName>
    </submittedName>
</protein>
<sequence>MNTHPALRRRPLAIAGAALVVAAIVTASSVSAAAAHASELSVNEARSVAIVENAHHIGIGSTTLDLAASRSAVLRALARDELANGAAASAAGTGKASGAALDALRAATTNLTRAMDNASFPVDLVFTVRAAEKSVTEQTAAWQVAEDARVAAEAAAAAAAAAAASAAAAAAADSSDDSGWTPSSSRSGGSSASTSTTTTTTTIAAPPPTGCGPCPGATLVQVTINGTQYWACP</sequence>
<evidence type="ECO:0000256" key="2">
    <source>
        <dbReference type="SAM" id="SignalP"/>
    </source>
</evidence>
<keyword evidence="4" id="KW-1185">Reference proteome</keyword>
<reference evidence="3 4" key="1">
    <citation type="submission" date="2019-04" db="EMBL/GenBank/DDBJ databases">
        <authorList>
            <person name="Jiang L."/>
        </authorList>
    </citation>
    <scope>NUCLEOTIDE SEQUENCE [LARGE SCALE GENOMIC DNA]</scope>
    <source>
        <strain evidence="3 4">YIM 131861</strain>
    </source>
</reference>
<dbReference type="RefSeq" id="WP_136421483.1">
    <property type="nucleotide sequence ID" value="NZ_SSSN01000002.1"/>
</dbReference>
<feature type="chain" id="PRO_5039564467" evidence="2">
    <location>
        <begin position="33"/>
        <end position="233"/>
    </location>
</feature>
<evidence type="ECO:0000256" key="1">
    <source>
        <dbReference type="SAM" id="MobiDB-lite"/>
    </source>
</evidence>
<name>A0A4S4FYP9_9MICO</name>